<dbReference type="Proteomes" id="UP000528608">
    <property type="component" value="Unassembled WGS sequence"/>
</dbReference>
<sequence length="204" mass="23333">MGAVMTGERLEKATPENWMFPPEEGWTVDQVEDLELPFDWELMDGVIAVRGRTVVWHNFVRRRIERHLEDCLADPYAVLSEQCVFIDSNNSPVPDVVVFDKRGLDLFEAKYVPVEKAVLLVEVVSTGSRHDDRVRKSAMYAAAGVRNYWRVERGDDGLPEVHEFWLHKETGQYISSVDRPVHLGKLETDRPFPVAIDLASLVDL</sequence>
<organism evidence="2 3">
    <name type="scientific">Streptomyces eurocidicus</name>
    <name type="common">Streptoverticillium eurocidicus</name>
    <dbReference type="NCBI Taxonomy" id="66423"/>
    <lineage>
        <taxon>Bacteria</taxon>
        <taxon>Bacillati</taxon>
        <taxon>Actinomycetota</taxon>
        <taxon>Actinomycetes</taxon>
        <taxon>Kitasatosporales</taxon>
        <taxon>Streptomycetaceae</taxon>
        <taxon>Streptomyces</taxon>
    </lineage>
</organism>
<gene>
    <name evidence="2" type="ORF">FHS36_006328</name>
</gene>
<keyword evidence="2" id="KW-0378">Hydrolase</keyword>
<keyword evidence="2" id="KW-0540">Nuclease</keyword>
<proteinExistence type="predicted"/>
<dbReference type="SUPFAM" id="SSF52980">
    <property type="entry name" value="Restriction endonuclease-like"/>
    <property type="match status" value="1"/>
</dbReference>
<evidence type="ECO:0000259" key="1">
    <source>
        <dbReference type="Pfam" id="PF05685"/>
    </source>
</evidence>
<dbReference type="GO" id="GO:0004519">
    <property type="term" value="F:endonuclease activity"/>
    <property type="evidence" value="ECO:0007669"/>
    <property type="project" value="UniProtKB-KW"/>
</dbReference>
<dbReference type="InterPro" id="IPR012296">
    <property type="entry name" value="Nuclease_put_TT1808"/>
</dbReference>
<dbReference type="PANTHER" id="PTHR35400">
    <property type="entry name" value="SLR1083 PROTEIN"/>
    <property type="match status" value="1"/>
</dbReference>
<dbReference type="OrthoDB" id="5524117at2"/>
<dbReference type="AlphaFoldDB" id="A0A7W8F668"/>
<reference evidence="2 3" key="1">
    <citation type="submission" date="2020-08" db="EMBL/GenBank/DDBJ databases">
        <title>Genomic Encyclopedia of Type Strains, Phase III (KMG-III): the genomes of soil and plant-associated and newly described type strains.</title>
        <authorList>
            <person name="Whitman W."/>
        </authorList>
    </citation>
    <scope>NUCLEOTIDE SEQUENCE [LARGE SCALE GENOMIC DNA]</scope>
    <source>
        <strain evidence="2 3">CECT 3259</strain>
    </source>
</reference>
<protein>
    <submittedName>
        <fullName evidence="2">Uma2 family endonuclease</fullName>
    </submittedName>
</protein>
<dbReference type="InterPro" id="IPR011335">
    <property type="entry name" value="Restrct_endonuc-II-like"/>
</dbReference>
<dbReference type="CDD" id="cd06260">
    <property type="entry name" value="DUF820-like"/>
    <property type="match status" value="1"/>
</dbReference>
<dbReference type="InterPro" id="IPR008538">
    <property type="entry name" value="Uma2"/>
</dbReference>
<name>A0A7W8F668_STREU</name>
<accession>A0A7W8F668</accession>
<comment type="caution">
    <text evidence="2">The sequence shown here is derived from an EMBL/GenBank/DDBJ whole genome shotgun (WGS) entry which is preliminary data.</text>
</comment>
<evidence type="ECO:0000313" key="3">
    <source>
        <dbReference type="Proteomes" id="UP000528608"/>
    </source>
</evidence>
<dbReference type="Gene3D" id="3.90.1570.10">
    <property type="entry name" value="tt1808, chain A"/>
    <property type="match status" value="1"/>
</dbReference>
<dbReference type="RefSeq" id="WP_102920252.1">
    <property type="nucleotide sequence ID" value="NZ_JACHJF010000034.1"/>
</dbReference>
<dbReference type="EMBL" id="JACHJF010000034">
    <property type="protein sequence ID" value="MBB5122854.1"/>
    <property type="molecule type" value="Genomic_DNA"/>
</dbReference>
<dbReference type="Pfam" id="PF05685">
    <property type="entry name" value="Uma2"/>
    <property type="match status" value="1"/>
</dbReference>
<dbReference type="PANTHER" id="PTHR35400:SF3">
    <property type="entry name" value="SLL1072 PROTEIN"/>
    <property type="match status" value="1"/>
</dbReference>
<keyword evidence="2" id="KW-0255">Endonuclease</keyword>
<feature type="domain" description="Putative restriction endonuclease" evidence="1">
    <location>
        <begin position="37"/>
        <end position="154"/>
    </location>
</feature>
<evidence type="ECO:0000313" key="2">
    <source>
        <dbReference type="EMBL" id="MBB5122854.1"/>
    </source>
</evidence>